<dbReference type="PANTHER" id="PTHR30570:SF1">
    <property type="entry name" value="PHOSPHATE-BINDING PROTEIN PSTS"/>
    <property type="match status" value="1"/>
</dbReference>
<accession>A0A318SSR3</accession>
<sequence>MIAVGWISRHARRLGRIGPCLALICLVPAAATAQHSPDIAAPVFPPPPGSARVGAGGLVLTGPVLGFDGTYLRLATPEGAVSLVYDADLCTGAACPDPKNFVPQLRLSGASRLGDLILPALIEGYARSLGHALSQEAVPGGRTAYLIEDEEGPVLALSLRRTSTEDGIADLLAEEADVALAARPMTAEEIALARDAGLGAMEAPRRARLIAFDALVPIAAPGQGLRDLTPEDLAEVLAGRITDWQDLGGAALPLTLHLGPEDDGQLQGALLALLGDGELAPDAVRHASAGAVAAAVARDAGGIGLVPFGATDPAEPLALHGGCGLQGHALPETVATADYPLTQPLALYLPARRFAPEAAAFLAWIDTPEAQMVLRRSGVAGTLPLRIPLSAQGGRLASAIAAAGPGADGVPLTELQRVMRVLGARLRLSPTFRFDSGDAQLDPLSESHLRQLAQAIRDGSYRGRRLLLAGFSDGLGDWVSNRSLSEDRARAVRDELLRLLGGGLPQGVTVQIAGLGEALPMGCSRSTLGRTASRRVELWVQEE</sequence>
<protein>
    <submittedName>
        <fullName evidence="5">Phosphate ABC transporter substrate-binding protein (PhoT family)</fullName>
    </submittedName>
</protein>
<dbReference type="EMBL" id="QJTE01000002">
    <property type="protein sequence ID" value="PYE84425.1"/>
    <property type="molecule type" value="Genomic_DNA"/>
</dbReference>
<keyword evidence="6" id="KW-1185">Reference proteome</keyword>
<reference evidence="5 6" key="1">
    <citation type="submission" date="2018-06" db="EMBL/GenBank/DDBJ databases">
        <title>Genomic Encyclopedia of Type Strains, Phase III (KMG-III): the genomes of soil and plant-associated and newly described type strains.</title>
        <authorList>
            <person name="Whitman W."/>
        </authorList>
    </citation>
    <scope>NUCLEOTIDE SEQUENCE [LARGE SCALE GENOMIC DNA]</scope>
    <source>
        <strain evidence="5 6">CECT 9025</strain>
    </source>
</reference>
<keyword evidence="2" id="KW-0472">Membrane</keyword>
<evidence type="ECO:0000256" key="3">
    <source>
        <dbReference type="SAM" id="SignalP"/>
    </source>
</evidence>
<evidence type="ECO:0000256" key="2">
    <source>
        <dbReference type="PROSITE-ProRule" id="PRU00473"/>
    </source>
</evidence>
<dbReference type="InterPro" id="IPR006665">
    <property type="entry name" value="OmpA-like"/>
</dbReference>
<feature type="domain" description="OmpA-like" evidence="4">
    <location>
        <begin position="421"/>
        <end position="543"/>
    </location>
</feature>
<dbReference type="Pfam" id="PF00691">
    <property type="entry name" value="OmpA"/>
    <property type="match status" value="1"/>
</dbReference>
<evidence type="ECO:0000256" key="1">
    <source>
        <dbReference type="ARBA" id="ARBA00022729"/>
    </source>
</evidence>
<dbReference type="PANTHER" id="PTHR30570">
    <property type="entry name" value="PERIPLASMIC PHOSPHATE BINDING COMPONENT OF PHOSPHATE ABC TRANSPORTER"/>
    <property type="match status" value="1"/>
</dbReference>
<comment type="caution">
    <text evidence="5">The sequence shown here is derived from an EMBL/GenBank/DDBJ whole genome shotgun (WGS) entry which is preliminary data.</text>
</comment>
<dbReference type="Proteomes" id="UP000248311">
    <property type="component" value="Unassembled WGS sequence"/>
</dbReference>
<feature type="chain" id="PRO_5016318703" evidence="3">
    <location>
        <begin position="34"/>
        <end position="543"/>
    </location>
</feature>
<dbReference type="Pfam" id="PF12849">
    <property type="entry name" value="PBP_like_2"/>
    <property type="match status" value="1"/>
</dbReference>
<evidence type="ECO:0000259" key="4">
    <source>
        <dbReference type="PROSITE" id="PS51123"/>
    </source>
</evidence>
<dbReference type="SUPFAM" id="SSF53850">
    <property type="entry name" value="Periplasmic binding protein-like II"/>
    <property type="match status" value="1"/>
</dbReference>
<dbReference type="AlphaFoldDB" id="A0A318SSR3"/>
<gene>
    <name evidence="5" type="ORF">DFP88_102224</name>
</gene>
<dbReference type="InterPro" id="IPR024370">
    <property type="entry name" value="PBP_domain"/>
</dbReference>
<dbReference type="GO" id="GO:0016020">
    <property type="term" value="C:membrane"/>
    <property type="evidence" value="ECO:0007669"/>
    <property type="project" value="UniProtKB-UniRule"/>
</dbReference>
<keyword evidence="1 3" id="KW-0732">Signal</keyword>
<evidence type="ECO:0000313" key="6">
    <source>
        <dbReference type="Proteomes" id="UP000248311"/>
    </source>
</evidence>
<feature type="signal peptide" evidence="3">
    <location>
        <begin position="1"/>
        <end position="33"/>
    </location>
</feature>
<name>A0A318SSR3_9RHOB</name>
<dbReference type="CDD" id="cd07185">
    <property type="entry name" value="OmpA_C-like"/>
    <property type="match status" value="1"/>
</dbReference>
<dbReference type="Gene3D" id="3.30.1330.60">
    <property type="entry name" value="OmpA-like domain"/>
    <property type="match status" value="1"/>
</dbReference>
<dbReference type="SUPFAM" id="SSF103088">
    <property type="entry name" value="OmpA-like"/>
    <property type="match status" value="1"/>
</dbReference>
<proteinExistence type="predicted"/>
<dbReference type="PROSITE" id="PS51123">
    <property type="entry name" value="OMPA_2"/>
    <property type="match status" value="1"/>
</dbReference>
<evidence type="ECO:0000313" key="5">
    <source>
        <dbReference type="EMBL" id="PYE84425.1"/>
    </source>
</evidence>
<dbReference type="Gene3D" id="3.40.190.10">
    <property type="entry name" value="Periplasmic binding protein-like II"/>
    <property type="match status" value="2"/>
</dbReference>
<dbReference type="InterPro" id="IPR050811">
    <property type="entry name" value="Phosphate_ABC_transporter"/>
</dbReference>
<dbReference type="InterPro" id="IPR036737">
    <property type="entry name" value="OmpA-like_sf"/>
</dbReference>
<organism evidence="5 6">
    <name type="scientific">Pseudoroseicyclus aestuarii</name>
    <dbReference type="NCBI Taxonomy" id="1795041"/>
    <lineage>
        <taxon>Bacteria</taxon>
        <taxon>Pseudomonadati</taxon>
        <taxon>Pseudomonadota</taxon>
        <taxon>Alphaproteobacteria</taxon>
        <taxon>Rhodobacterales</taxon>
        <taxon>Paracoccaceae</taxon>
        <taxon>Pseudoroseicyclus</taxon>
    </lineage>
</organism>